<accession>H6BNF6</accession>
<dbReference type="VEuPathDB" id="FungiDB:HMPREF1120_00441"/>
<reference evidence="2" key="1">
    <citation type="submission" date="2011-07" db="EMBL/GenBank/DDBJ databases">
        <title>The Genome Sequence of Exophiala (Wangiella) dermatitidis NIH/UT8656.</title>
        <authorList>
            <consortium name="The Broad Institute Genome Sequencing Platform"/>
            <person name="Cuomo C."/>
            <person name="Wang Z."/>
            <person name="Hunicke-Smith S."/>
            <person name="Szanislo P.J."/>
            <person name="Earl A."/>
            <person name="Young S.K."/>
            <person name="Zeng Q."/>
            <person name="Gargeya S."/>
            <person name="Fitzgerald M."/>
            <person name="Haas B."/>
            <person name="Abouelleil A."/>
            <person name="Alvarado L."/>
            <person name="Arachchi H.M."/>
            <person name="Berlin A."/>
            <person name="Brown A."/>
            <person name="Chapman S.B."/>
            <person name="Chen Z."/>
            <person name="Dunbar C."/>
            <person name="Freedman E."/>
            <person name="Gearin G."/>
            <person name="Gellesch M."/>
            <person name="Goldberg J."/>
            <person name="Griggs A."/>
            <person name="Gujja S."/>
            <person name="Heiman D."/>
            <person name="Howarth C."/>
            <person name="Larson L."/>
            <person name="Lui A."/>
            <person name="MacDonald P.J.P."/>
            <person name="Montmayeur A."/>
            <person name="Murphy C."/>
            <person name="Neiman D."/>
            <person name="Pearson M."/>
            <person name="Priest M."/>
            <person name="Roberts A."/>
            <person name="Saif S."/>
            <person name="Shea T."/>
            <person name="Shenoy N."/>
            <person name="Sisk P."/>
            <person name="Stolte C."/>
            <person name="Sykes S."/>
            <person name="Wortman J."/>
            <person name="Nusbaum C."/>
            <person name="Birren B."/>
        </authorList>
    </citation>
    <scope>NUCLEOTIDE SEQUENCE</scope>
    <source>
        <strain evidence="2">NIH/UT8656</strain>
    </source>
</reference>
<name>H6BNF6_EXODN</name>
<keyword evidence="3" id="KW-1185">Reference proteome</keyword>
<evidence type="ECO:0000256" key="1">
    <source>
        <dbReference type="SAM" id="MobiDB-lite"/>
    </source>
</evidence>
<gene>
    <name evidence="2" type="ORF">HMPREF1120_00441</name>
</gene>
<dbReference type="HOGENOM" id="CLU_1194902_0_0_1"/>
<feature type="compositionally biased region" description="Basic and acidic residues" evidence="1">
    <location>
        <begin position="143"/>
        <end position="176"/>
    </location>
</feature>
<protein>
    <submittedName>
        <fullName evidence="2">Uncharacterized protein</fullName>
    </submittedName>
</protein>
<dbReference type="AlphaFoldDB" id="H6BNF6"/>
<proteinExistence type="predicted"/>
<dbReference type="EMBL" id="JH226130">
    <property type="protein sequence ID" value="EHY52226.1"/>
    <property type="molecule type" value="Genomic_DNA"/>
</dbReference>
<dbReference type="Proteomes" id="UP000007304">
    <property type="component" value="Unassembled WGS sequence"/>
</dbReference>
<dbReference type="InParanoid" id="H6BNF6"/>
<organism evidence="2 3">
    <name type="scientific">Exophiala dermatitidis (strain ATCC 34100 / CBS 525.76 / NIH/UT8656)</name>
    <name type="common">Black yeast</name>
    <name type="synonym">Wangiella dermatitidis</name>
    <dbReference type="NCBI Taxonomy" id="858893"/>
    <lineage>
        <taxon>Eukaryota</taxon>
        <taxon>Fungi</taxon>
        <taxon>Dikarya</taxon>
        <taxon>Ascomycota</taxon>
        <taxon>Pezizomycotina</taxon>
        <taxon>Eurotiomycetes</taxon>
        <taxon>Chaetothyriomycetidae</taxon>
        <taxon>Chaetothyriales</taxon>
        <taxon>Herpotrichiellaceae</taxon>
        <taxon>Exophiala</taxon>
    </lineage>
</organism>
<evidence type="ECO:0000313" key="3">
    <source>
        <dbReference type="Proteomes" id="UP000007304"/>
    </source>
</evidence>
<dbReference type="RefSeq" id="XP_009152687.1">
    <property type="nucleotide sequence ID" value="XM_009154439.1"/>
</dbReference>
<evidence type="ECO:0000313" key="2">
    <source>
        <dbReference type="EMBL" id="EHY52226.1"/>
    </source>
</evidence>
<sequence length="232" mass="25537">MGRRQRNNYAYASGPVLYQPAALDQAGVGLDGAQYRSKDILVNSNGVQPVGNNASYSPVYYYGCPCGRRRCRRSCGMVVAAGPAAPLPPAAGPLAVMAERRGGRRCACGRGRGRGRGKGYGPISLLVDGVVGLAKLCADKSSQKDKKNEKDVVEPVRDRENVEEREEKGECQHDHDDYDDEYEDDHEREHLRQYQYHPSETHTHVCDEDGYADAELPSYQAAVGKSQKNPSY</sequence>
<dbReference type="GeneID" id="20305080"/>
<feature type="region of interest" description="Disordered" evidence="1">
    <location>
        <begin position="143"/>
        <end position="209"/>
    </location>
</feature>